<dbReference type="RefSeq" id="WP_092461356.1">
    <property type="nucleotide sequence ID" value="NZ_BJEE01000002.1"/>
</dbReference>
<feature type="transmembrane region" description="Helical" evidence="7">
    <location>
        <begin position="143"/>
        <end position="165"/>
    </location>
</feature>
<keyword evidence="4 7" id="KW-0812">Transmembrane</keyword>
<reference evidence="10" key="1">
    <citation type="submission" date="2016-08" db="EMBL/GenBank/DDBJ databases">
        <authorList>
            <person name="Varghese N."/>
            <person name="Submissions Spin"/>
        </authorList>
    </citation>
    <scope>NUCLEOTIDE SEQUENCE [LARGE SCALE GENOMIC DNA]</scope>
    <source>
        <strain evidence="10">R-53094</strain>
    </source>
</reference>
<feature type="transmembrane region" description="Helical" evidence="7">
    <location>
        <begin position="96"/>
        <end position="114"/>
    </location>
</feature>
<evidence type="ECO:0000256" key="1">
    <source>
        <dbReference type="ARBA" id="ARBA00004651"/>
    </source>
</evidence>
<evidence type="ECO:0000256" key="7">
    <source>
        <dbReference type="SAM" id="Phobius"/>
    </source>
</evidence>
<evidence type="ECO:0000256" key="3">
    <source>
        <dbReference type="ARBA" id="ARBA00022475"/>
    </source>
</evidence>
<gene>
    <name evidence="9" type="ORF">GA0061074_101327</name>
</gene>
<dbReference type="EMBL" id="FMAO01000001">
    <property type="protein sequence ID" value="SCB77827.1"/>
    <property type="molecule type" value="Genomic_DNA"/>
</dbReference>
<dbReference type="STRING" id="1505725.GA0061074_101327"/>
<dbReference type="InterPro" id="IPR000917">
    <property type="entry name" value="Sulfatase_N"/>
</dbReference>
<feature type="domain" description="Sulfatase N-terminal" evidence="8">
    <location>
        <begin position="284"/>
        <end position="585"/>
    </location>
</feature>
<dbReference type="PANTHER" id="PTHR47371">
    <property type="entry name" value="LIPOTEICHOIC ACID SYNTHASE"/>
    <property type="match status" value="1"/>
</dbReference>
<keyword evidence="10" id="KW-1185">Reference proteome</keyword>
<dbReference type="SUPFAM" id="SSF53649">
    <property type="entry name" value="Alkaline phosphatase-like"/>
    <property type="match status" value="1"/>
</dbReference>
<dbReference type="Proteomes" id="UP000199268">
    <property type="component" value="Unassembled WGS sequence"/>
</dbReference>
<evidence type="ECO:0000256" key="4">
    <source>
        <dbReference type="ARBA" id="ARBA00022692"/>
    </source>
</evidence>
<feature type="transmembrane region" description="Helical" evidence="7">
    <location>
        <begin position="71"/>
        <end position="89"/>
    </location>
</feature>
<evidence type="ECO:0000313" key="10">
    <source>
        <dbReference type="Proteomes" id="UP000199268"/>
    </source>
</evidence>
<evidence type="ECO:0000256" key="5">
    <source>
        <dbReference type="ARBA" id="ARBA00022989"/>
    </source>
</evidence>
<evidence type="ECO:0000256" key="2">
    <source>
        <dbReference type="ARBA" id="ARBA00004936"/>
    </source>
</evidence>
<feature type="transmembrane region" description="Helical" evidence="7">
    <location>
        <begin position="21"/>
        <end position="38"/>
    </location>
</feature>
<feature type="transmembrane region" description="Helical" evidence="7">
    <location>
        <begin position="186"/>
        <end position="205"/>
    </location>
</feature>
<evidence type="ECO:0000259" key="8">
    <source>
        <dbReference type="Pfam" id="PF00884"/>
    </source>
</evidence>
<dbReference type="AlphaFoldDB" id="A0A1C3Z5Z2"/>
<keyword evidence="9" id="KW-0808">Transferase</keyword>
<comment type="subcellular location">
    <subcellularLocation>
        <location evidence="1">Cell membrane</location>
        <topology evidence="1">Multi-pass membrane protein</topology>
    </subcellularLocation>
</comment>
<keyword evidence="6 7" id="KW-0472">Membrane</keyword>
<dbReference type="Pfam" id="PF00884">
    <property type="entry name" value="Sulfatase"/>
    <property type="match status" value="1"/>
</dbReference>
<comment type="pathway">
    <text evidence="2">Cell wall biogenesis; lipoteichoic acid biosynthesis.</text>
</comment>
<proteinExistence type="predicted"/>
<name>A0A1C3Z5Z2_9LACO</name>
<organism evidence="9 10">
    <name type="scientific">Weissella bombi</name>
    <dbReference type="NCBI Taxonomy" id="1505725"/>
    <lineage>
        <taxon>Bacteria</taxon>
        <taxon>Bacillati</taxon>
        <taxon>Bacillota</taxon>
        <taxon>Bacilli</taxon>
        <taxon>Lactobacillales</taxon>
        <taxon>Lactobacillaceae</taxon>
        <taxon>Weissella</taxon>
    </lineage>
</organism>
<dbReference type="InterPro" id="IPR017850">
    <property type="entry name" value="Alkaline_phosphatase_core_sf"/>
</dbReference>
<dbReference type="GO" id="GO:0016740">
    <property type="term" value="F:transferase activity"/>
    <property type="evidence" value="ECO:0007669"/>
    <property type="project" value="UniProtKB-KW"/>
</dbReference>
<evidence type="ECO:0000313" key="9">
    <source>
        <dbReference type="EMBL" id="SCB77827.1"/>
    </source>
</evidence>
<protein>
    <submittedName>
        <fullName evidence="9">Phosphoglycerol transferase MdoB</fullName>
    </submittedName>
</protein>
<sequence>MKKIFKKSEFNGPSFNGWMKLLIIGLVLSIVTVFWLQFSMHFQVWGRLNYQSTDIPVALDFVRQYMMRSQVLYSILACLTLFIFIVVLVNHLFVGIAIYSLLAIVAVVAEYMKMKTRNEPIIFSDMSEVTAVSGLTKMVDKDLLVTAVVGIVVLLILAVALELYIRRKKVGKFSESVQSMMFKQAGSRLVVLLVTFLMLATPFVVNADQNRAILNHFGYQWRNKIGVDDAMVNGPIMTFVSNISSVIMREPDGYSAKEMAHLQKKYTQYADKLNETRQDNLKGQTVISILSESLTNPDDVPNLSYKGPDVYKNINAIKDKATISGKMLSSGYGGGTANIEYMTIAGLPLATFAPEMAVPYTQVVPFAHKNPILPSLFDQREVLHPYAGMFYNRRDAYKDMGIQKFYTTDGLTYKYPDKYTGKLSANAEYPADENAYKFLLDKVDNATNKKSQFLQLMTMQNHLPYSAKEYPNSPYKMREPAVSDATKDQVETYITGVHQTDLATKKLIDKIENIKRPITMVFYGDHWPVVFTFVDQDKQMKKSHETDYFIYQNAAARKANKTSLKHDARPYASPSDFPTLALKATNSKVTPFFALQTKFVDELPALANYTRNTFVDRDGKKLKTKDLTAKQKKLLHEFKLVQYDITAGEHYLDDDFTDKQ</sequence>
<keyword evidence="3" id="KW-1003">Cell membrane</keyword>
<accession>A0A1C3Z5Z2</accession>
<dbReference type="GO" id="GO:0005886">
    <property type="term" value="C:plasma membrane"/>
    <property type="evidence" value="ECO:0007669"/>
    <property type="project" value="UniProtKB-SubCell"/>
</dbReference>
<keyword evidence="5 7" id="KW-1133">Transmembrane helix</keyword>
<dbReference type="InterPro" id="IPR050448">
    <property type="entry name" value="OpgB/LTA_synthase_biosynth"/>
</dbReference>
<evidence type="ECO:0000256" key="6">
    <source>
        <dbReference type="ARBA" id="ARBA00023136"/>
    </source>
</evidence>
<dbReference type="OrthoDB" id="243547at2"/>
<dbReference type="CDD" id="cd16015">
    <property type="entry name" value="LTA_synthase"/>
    <property type="match status" value="1"/>
</dbReference>
<dbReference type="PANTHER" id="PTHR47371:SF3">
    <property type="entry name" value="PHOSPHOGLYCEROL TRANSFERASE I"/>
    <property type="match status" value="1"/>
</dbReference>
<dbReference type="Gene3D" id="3.40.720.10">
    <property type="entry name" value="Alkaline Phosphatase, subunit A"/>
    <property type="match status" value="1"/>
</dbReference>